<dbReference type="AlphaFoldDB" id="A0A9W6RC92"/>
<reference evidence="7" key="1">
    <citation type="submission" date="2023-03" db="EMBL/GenBank/DDBJ databases">
        <title>Actinoallomurus iriomotensis NBRC 103681.</title>
        <authorList>
            <person name="Ichikawa N."/>
            <person name="Sato H."/>
            <person name="Tonouchi N."/>
        </authorList>
    </citation>
    <scope>NUCLEOTIDE SEQUENCE</scope>
    <source>
        <strain evidence="7">NBRC 103681</strain>
    </source>
</reference>
<feature type="domain" description="NlpC/P60" evidence="6">
    <location>
        <begin position="59"/>
        <end position="181"/>
    </location>
</feature>
<evidence type="ECO:0000256" key="3">
    <source>
        <dbReference type="ARBA" id="ARBA00022801"/>
    </source>
</evidence>
<evidence type="ECO:0000259" key="6">
    <source>
        <dbReference type="PROSITE" id="PS51935"/>
    </source>
</evidence>
<evidence type="ECO:0000256" key="1">
    <source>
        <dbReference type="ARBA" id="ARBA00007074"/>
    </source>
</evidence>
<dbReference type="GO" id="GO:0006508">
    <property type="term" value="P:proteolysis"/>
    <property type="evidence" value="ECO:0007669"/>
    <property type="project" value="UniProtKB-KW"/>
</dbReference>
<evidence type="ECO:0000256" key="4">
    <source>
        <dbReference type="ARBA" id="ARBA00022807"/>
    </source>
</evidence>
<keyword evidence="3" id="KW-0378">Hydrolase</keyword>
<dbReference type="PANTHER" id="PTHR47053:SF1">
    <property type="entry name" value="MUREIN DD-ENDOPEPTIDASE MEPH-RELATED"/>
    <property type="match status" value="1"/>
</dbReference>
<sequence>MLAAGAVLAPTVLTASTASASSDAVTTVTPVANLVTTPVATPTAATSATTKQTSWSKRHKVGLAAVAAARKQIGKPYRYGGSGPSSFDCSGLVQYVYRKAGVRLPRTADAQHQHIKRHVKFSDLATGDLVYFYGDGHTGIVSKVKGKKIYMIHAAHSGTRIKQVLLNSYYRAHFNGATRPY</sequence>
<dbReference type="EMBL" id="BSTJ01000001">
    <property type="protein sequence ID" value="GLY72090.1"/>
    <property type="molecule type" value="Genomic_DNA"/>
</dbReference>
<dbReference type="InterPro" id="IPR000064">
    <property type="entry name" value="NLP_P60_dom"/>
</dbReference>
<proteinExistence type="inferred from homology"/>
<evidence type="ECO:0000313" key="8">
    <source>
        <dbReference type="Proteomes" id="UP001165135"/>
    </source>
</evidence>
<name>A0A9W6RC92_9ACTN</name>
<organism evidence="7 8">
    <name type="scientific">Actinoallomurus iriomotensis</name>
    <dbReference type="NCBI Taxonomy" id="478107"/>
    <lineage>
        <taxon>Bacteria</taxon>
        <taxon>Bacillati</taxon>
        <taxon>Actinomycetota</taxon>
        <taxon>Actinomycetes</taxon>
        <taxon>Streptosporangiales</taxon>
        <taxon>Thermomonosporaceae</taxon>
        <taxon>Actinoallomurus</taxon>
    </lineage>
</organism>
<keyword evidence="5" id="KW-0732">Signal</keyword>
<dbReference type="PANTHER" id="PTHR47053">
    <property type="entry name" value="MUREIN DD-ENDOPEPTIDASE MEPH-RELATED"/>
    <property type="match status" value="1"/>
</dbReference>
<evidence type="ECO:0000256" key="2">
    <source>
        <dbReference type="ARBA" id="ARBA00022670"/>
    </source>
</evidence>
<dbReference type="Gene3D" id="3.90.1720.10">
    <property type="entry name" value="endopeptidase domain like (from Nostoc punctiforme)"/>
    <property type="match status" value="1"/>
</dbReference>
<dbReference type="RefSeq" id="WP_285617046.1">
    <property type="nucleotide sequence ID" value="NZ_BSTJ01000001.1"/>
</dbReference>
<dbReference type="Pfam" id="PF00877">
    <property type="entry name" value="NLPC_P60"/>
    <property type="match status" value="1"/>
</dbReference>
<protein>
    <recommendedName>
        <fullName evidence="6">NlpC/P60 domain-containing protein</fullName>
    </recommendedName>
</protein>
<gene>
    <name evidence="7" type="ORF">Airi01_003570</name>
</gene>
<dbReference type="Proteomes" id="UP001165135">
    <property type="component" value="Unassembled WGS sequence"/>
</dbReference>
<feature type="chain" id="PRO_5040972535" description="NlpC/P60 domain-containing protein" evidence="5">
    <location>
        <begin position="21"/>
        <end position="181"/>
    </location>
</feature>
<comment type="similarity">
    <text evidence="1">Belongs to the peptidase C40 family.</text>
</comment>
<comment type="caution">
    <text evidence="7">The sequence shown here is derived from an EMBL/GenBank/DDBJ whole genome shotgun (WGS) entry which is preliminary data.</text>
</comment>
<feature type="signal peptide" evidence="5">
    <location>
        <begin position="1"/>
        <end position="20"/>
    </location>
</feature>
<keyword evidence="2" id="KW-0645">Protease</keyword>
<dbReference type="GO" id="GO:0008234">
    <property type="term" value="F:cysteine-type peptidase activity"/>
    <property type="evidence" value="ECO:0007669"/>
    <property type="project" value="UniProtKB-KW"/>
</dbReference>
<dbReference type="InterPro" id="IPR051202">
    <property type="entry name" value="Peptidase_C40"/>
</dbReference>
<accession>A0A9W6RC92</accession>
<keyword evidence="4" id="KW-0788">Thiol protease</keyword>
<dbReference type="InterPro" id="IPR038765">
    <property type="entry name" value="Papain-like_cys_pep_sf"/>
</dbReference>
<dbReference type="SUPFAM" id="SSF54001">
    <property type="entry name" value="Cysteine proteinases"/>
    <property type="match status" value="1"/>
</dbReference>
<dbReference type="PROSITE" id="PS51935">
    <property type="entry name" value="NLPC_P60"/>
    <property type="match status" value="1"/>
</dbReference>
<evidence type="ECO:0000256" key="5">
    <source>
        <dbReference type="SAM" id="SignalP"/>
    </source>
</evidence>
<evidence type="ECO:0000313" key="7">
    <source>
        <dbReference type="EMBL" id="GLY72090.1"/>
    </source>
</evidence>